<dbReference type="EMBL" id="MT142254">
    <property type="protein sequence ID" value="QJA76950.1"/>
    <property type="molecule type" value="Genomic_DNA"/>
</dbReference>
<evidence type="ECO:0000313" key="1">
    <source>
        <dbReference type="EMBL" id="QJA76950.1"/>
    </source>
</evidence>
<reference evidence="1" key="1">
    <citation type="submission" date="2020-03" db="EMBL/GenBank/DDBJ databases">
        <title>The deep terrestrial virosphere.</title>
        <authorList>
            <person name="Holmfeldt K."/>
            <person name="Nilsson E."/>
            <person name="Simone D."/>
            <person name="Lopez-Fernandez M."/>
            <person name="Wu X."/>
            <person name="de Brujin I."/>
            <person name="Lundin D."/>
            <person name="Andersson A."/>
            <person name="Bertilsson S."/>
            <person name="Dopson M."/>
        </authorList>
    </citation>
    <scope>NUCLEOTIDE SEQUENCE</scope>
    <source>
        <strain evidence="1">MM415A01398</strain>
    </source>
</reference>
<accession>A0A6M3K3F9</accession>
<proteinExistence type="predicted"/>
<protein>
    <submittedName>
        <fullName evidence="1">Uncharacterized protein</fullName>
    </submittedName>
</protein>
<sequence length="112" mass="12586">MVESQKNDEEKLCKLLEAILGDLVADGEMAGFMPPEATLEIVTQDGKIGFLYKCPFGKHHIRSVRTVADQGHMHSPAGYCGDDEDYFRDFMKHLLKESKIALGDLMRSLAER</sequence>
<name>A0A6M3K3F9_9ZZZZ</name>
<dbReference type="AlphaFoldDB" id="A0A6M3K3F9"/>
<organism evidence="1">
    <name type="scientific">viral metagenome</name>
    <dbReference type="NCBI Taxonomy" id="1070528"/>
    <lineage>
        <taxon>unclassified sequences</taxon>
        <taxon>metagenomes</taxon>
        <taxon>organismal metagenomes</taxon>
    </lineage>
</organism>
<gene>
    <name evidence="1" type="ORF">MM415A01398_0010</name>
</gene>